<accession>A0A9D1VA77</accession>
<dbReference type="Proteomes" id="UP000823964">
    <property type="component" value="Unassembled WGS sequence"/>
</dbReference>
<reference evidence="1" key="2">
    <citation type="submission" date="2021-04" db="EMBL/GenBank/DDBJ databases">
        <authorList>
            <person name="Gilroy R."/>
        </authorList>
    </citation>
    <scope>NUCLEOTIDE SEQUENCE</scope>
    <source>
        <strain evidence="1">14975</strain>
    </source>
</reference>
<gene>
    <name evidence="1" type="ORF">H9862_00880</name>
</gene>
<reference evidence="1" key="1">
    <citation type="journal article" date="2021" name="PeerJ">
        <title>Extensive microbial diversity within the chicken gut microbiome revealed by metagenomics and culture.</title>
        <authorList>
            <person name="Gilroy R."/>
            <person name="Ravi A."/>
            <person name="Getino M."/>
            <person name="Pursley I."/>
            <person name="Horton D.L."/>
            <person name="Alikhan N.F."/>
            <person name="Baker D."/>
            <person name="Gharbi K."/>
            <person name="Hall N."/>
            <person name="Watson M."/>
            <person name="Adriaenssens E.M."/>
            <person name="Foster-Nyarko E."/>
            <person name="Jarju S."/>
            <person name="Secka A."/>
            <person name="Antonio M."/>
            <person name="Oren A."/>
            <person name="Chaudhuri R.R."/>
            <person name="La Ragione R."/>
            <person name="Hildebrand F."/>
            <person name="Pallen M.J."/>
        </authorList>
    </citation>
    <scope>NUCLEOTIDE SEQUENCE</scope>
    <source>
        <strain evidence="1">14975</strain>
    </source>
</reference>
<evidence type="ECO:0000313" key="1">
    <source>
        <dbReference type="EMBL" id="HIX19139.1"/>
    </source>
</evidence>
<evidence type="ECO:0000313" key="2">
    <source>
        <dbReference type="Proteomes" id="UP000823964"/>
    </source>
</evidence>
<organism evidence="1 2">
    <name type="scientific">Candidatus Akkermansia intestinigallinarum</name>
    <dbReference type="NCBI Taxonomy" id="2838431"/>
    <lineage>
        <taxon>Bacteria</taxon>
        <taxon>Pseudomonadati</taxon>
        <taxon>Verrucomicrobiota</taxon>
        <taxon>Verrucomicrobiia</taxon>
        <taxon>Verrucomicrobiales</taxon>
        <taxon>Akkermansiaceae</taxon>
        <taxon>Akkermansia</taxon>
    </lineage>
</organism>
<sequence>MPTPIMVTTGTSVTGDLITGTAPTFLVKGLPVATITSPVSGAACTGVIAGSTAVNKIVHGLPMANITSMASGVNPATGVPVTTSAMVTAGITYIC</sequence>
<comment type="caution">
    <text evidence="1">The sequence shown here is derived from an EMBL/GenBank/DDBJ whole genome shotgun (WGS) entry which is preliminary data.</text>
</comment>
<name>A0A9D1VA77_9BACT</name>
<proteinExistence type="predicted"/>
<dbReference type="EMBL" id="DXFQ01000013">
    <property type="protein sequence ID" value="HIX19139.1"/>
    <property type="molecule type" value="Genomic_DNA"/>
</dbReference>
<dbReference type="AlphaFoldDB" id="A0A9D1VA77"/>
<protein>
    <submittedName>
        <fullName evidence="1">Uncharacterized protein</fullName>
    </submittedName>
</protein>